<dbReference type="GO" id="GO:0043024">
    <property type="term" value="F:ribosomal small subunit binding"/>
    <property type="evidence" value="ECO:0007669"/>
    <property type="project" value="TreeGrafter"/>
</dbReference>
<dbReference type="CDD" id="cd00552">
    <property type="entry name" value="RaiA"/>
    <property type="match status" value="1"/>
</dbReference>
<accession>A0A1F5TMF5</accession>
<dbReference type="SUPFAM" id="SSF69754">
    <property type="entry name" value="Ribosome binding protein Y (YfiA homologue)"/>
    <property type="match status" value="1"/>
</dbReference>
<evidence type="ECO:0000313" key="2">
    <source>
        <dbReference type="EMBL" id="OGF40108.1"/>
    </source>
</evidence>
<dbReference type="Proteomes" id="UP000177579">
    <property type="component" value="Unassembled WGS sequence"/>
</dbReference>
<dbReference type="Gene3D" id="3.30.160.100">
    <property type="entry name" value="Ribosome hibernation promotion factor-like"/>
    <property type="match status" value="1"/>
</dbReference>
<evidence type="ECO:0000256" key="1">
    <source>
        <dbReference type="ARBA" id="ARBA00022845"/>
    </source>
</evidence>
<dbReference type="InterPro" id="IPR036567">
    <property type="entry name" value="RHF-like"/>
</dbReference>
<sequence length="108" mass="12699">MKIKIKGTKIKLTPKINDYVQLKMNMLDKYLGDVQVLHCDVEIEKTLPSQKSGDVYRAEVNLQVPREMLRVEKTEKDLFKAIDKVKDHLARSVKKYKEKIQDAKRKQK</sequence>
<protein>
    <submittedName>
        <fullName evidence="2">Ribosomal subunit interface protein</fullName>
    </submittedName>
</protein>
<dbReference type="GO" id="GO:0045900">
    <property type="term" value="P:negative regulation of translational elongation"/>
    <property type="evidence" value="ECO:0007669"/>
    <property type="project" value="TreeGrafter"/>
</dbReference>
<proteinExistence type="predicted"/>
<dbReference type="EMBL" id="MFGO01000036">
    <property type="protein sequence ID" value="OGF40108.1"/>
    <property type="molecule type" value="Genomic_DNA"/>
</dbReference>
<dbReference type="Pfam" id="PF02482">
    <property type="entry name" value="Ribosomal_S30AE"/>
    <property type="match status" value="1"/>
</dbReference>
<reference evidence="2 3" key="1">
    <citation type="journal article" date="2016" name="Nat. Commun.">
        <title>Thousands of microbial genomes shed light on interconnected biogeochemical processes in an aquifer system.</title>
        <authorList>
            <person name="Anantharaman K."/>
            <person name="Brown C.T."/>
            <person name="Hug L.A."/>
            <person name="Sharon I."/>
            <person name="Castelle C.J."/>
            <person name="Probst A.J."/>
            <person name="Thomas B.C."/>
            <person name="Singh A."/>
            <person name="Wilkins M.J."/>
            <person name="Karaoz U."/>
            <person name="Brodie E.L."/>
            <person name="Williams K.H."/>
            <person name="Hubbard S.S."/>
            <person name="Banfield J.F."/>
        </authorList>
    </citation>
    <scope>NUCLEOTIDE SEQUENCE [LARGE SCALE GENOMIC DNA]</scope>
</reference>
<comment type="caution">
    <text evidence="2">The sequence shown here is derived from an EMBL/GenBank/DDBJ whole genome shotgun (WGS) entry which is preliminary data.</text>
</comment>
<name>A0A1F5TMF5_9BACT</name>
<dbReference type="GO" id="GO:0022627">
    <property type="term" value="C:cytosolic small ribosomal subunit"/>
    <property type="evidence" value="ECO:0007669"/>
    <property type="project" value="TreeGrafter"/>
</dbReference>
<organism evidence="2 3">
    <name type="scientific">Candidatus Falkowbacteria bacterium RIFOXYD2_FULL_34_120</name>
    <dbReference type="NCBI Taxonomy" id="1798007"/>
    <lineage>
        <taxon>Bacteria</taxon>
        <taxon>Candidatus Falkowiibacteriota</taxon>
    </lineage>
</organism>
<dbReference type="AlphaFoldDB" id="A0A1F5TMF5"/>
<gene>
    <name evidence="2" type="ORF">A2531_05085</name>
</gene>
<dbReference type="PANTHER" id="PTHR33231">
    <property type="entry name" value="30S RIBOSOMAL PROTEIN"/>
    <property type="match status" value="1"/>
</dbReference>
<evidence type="ECO:0000313" key="3">
    <source>
        <dbReference type="Proteomes" id="UP000177579"/>
    </source>
</evidence>
<dbReference type="InterPro" id="IPR003489">
    <property type="entry name" value="RHF/RaiA"/>
</dbReference>
<dbReference type="InterPro" id="IPR050574">
    <property type="entry name" value="HPF/YfiA_ribosome-assoc"/>
</dbReference>
<dbReference type="NCBIfam" id="TIGR00741">
    <property type="entry name" value="yfiA"/>
    <property type="match status" value="1"/>
</dbReference>
<keyword evidence="1" id="KW-0810">Translation regulation</keyword>
<dbReference type="PANTHER" id="PTHR33231:SF1">
    <property type="entry name" value="30S RIBOSOMAL PROTEIN"/>
    <property type="match status" value="1"/>
</dbReference>